<keyword evidence="2" id="KW-1185">Reference proteome</keyword>
<proteinExistence type="predicted"/>
<evidence type="ECO:0000313" key="2">
    <source>
        <dbReference type="Proteomes" id="UP001319846"/>
    </source>
</evidence>
<sequence length="68" mass="7589">MAILEKCTECGSEDLHIPEEGEKDQSIYCNACNAVLGNREKLIKKEKEDEGEGDHQVEKLLRGLSGKE</sequence>
<protein>
    <submittedName>
        <fullName evidence="1">Uncharacterized protein</fullName>
    </submittedName>
</protein>
<accession>A0ACC5VVM2</accession>
<comment type="caution">
    <text evidence="1">The sequence shown here is derived from an EMBL/GenBank/DDBJ whole genome shotgun (WGS) entry which is preliminary data.</text>
</comment>
<name>A0ACC5VVM2_9GAMM</name>
<gene>
    <name evidence="1" type="ORF">HW452_09890</name>
</gene>
<organism evidence="1 2">
    <name type="scientific">Vreelandella aquamarina</name>
    <dbReference type="NCBI Taxonomy" id="77097"/>
    <lineage>
        <taxon>Bacteria</taxon>
        <taxon>Pseudomonadati</taxon>
        <taxon>Pseudomonadota</taxon>
        <taxon>Gammaproteobacteria</taxon>
        <taxon>Oceanospirillales</taxon>
        <taxon>Halomonadaceae</taxon>
        <taxon>Vreelandella</taxon>
    </lineage>
</organism>
<evidence type="ECO:0000313" key="1">
    <source>
        <dbReference type="EMBL" id="MBZ5487836.1"/>
    </source>
</evidence>
<dbReference type="Proteomes" id="UP001319846">
    <property type="component" value="Unassembled WGS sequence"/>
</dbReference>
<reference evidence="1" key="1">
    <citation type="submission" date="2020-06" db="EMBL/GenBank/DDBJ databases">
        <title>Whole Genome Sequence of Halomonas aquamarina MB598.</title>
        <authorList>
            <person name="Pervaiz M."/>
            <person name="Fariq A."/>
            <person name="Yasmin A."/>
            <person name="Welch M."/>
        </authorList>
    </citation>
    <scope>NUCLEOTIDE SEQUENCE</scope>
    <source>
        <strain evidence="1">MB598</strain>
    </source>
</reference>
<dbReference type="EMBL" id="JABYQT010000005">
    <property type="protein sequence ID" value="MBZ5487836.1"/>
    <property type="molecule type" value="Genomic_DNA"/>
</dbReference>